<dbReference type="AlphaFoldDB" id="A0A3M6EMY5"/>
<protein>
    <submittedName>
        <fullName evidence="1">Uncharacterized protein</fullName>
    </submittedName>
</protein>
<comment type="caution">
    <text evidence="1">The sequence shown here is derived from an EMBL/GenBank/DDBJ whole genome shotgun (WGS) entry which is preliminary data.</text>
</comment>
<evidence type="ECO:0000313" key="2">
    <source>
        <dbReference type="Proteomes" id="UP000269872"/>
    </source>
</evidence>
<sequence>MHCGHYKGNWFDEDLHISPTEDDCEQRFRYLLTGKIQSTSHTDLPATTMIEKLALDIAYLTKRRQEAISGVFDEQFLSSASGAELNHLRDRLRSQAANNPISFGHVIARYAEQLLA</sequence>
<dbReference type="Proteomes" id="UP000269872">
    <property type="component" value="Unassembled WGS sequence"/>
</dbReference>
<accession>A0A3M6EMY5</accession>
<organism evidence="1 2">
    <name type="scientific">Pseudomonas caricapapayae</name>
    <dbReference type="NCBI Taxonomy" id="46678"/>
    <lineage>
        <taxon>Bacteria</taxon>
        <taxon>Pseudomonadati</taxon>
        <taxon>Pseudomonadota</taxon>
        <taxon>Gammaproteobacteria</taxon>
        <taxon>Pseudomonadales</taxon>
        <taxon>Pseudomonadaceae</taxon>
        <taxon>Pseudomonas</taxon>
    </lineage>
</organism>
<name>A0A3M6EMY5_9PSED</name>
<gene>
    <name evidence="1" type="ORF">ALP05_02189</name>
</gene>
<reference evidence="1 2" key="1">
    <citation type="submission" date="2018-08" db="EMBL/GenBank/DDBJ databases">
        <title>Recombination of ecologically and evolutionarily significant loci maintains genetic cohesion in the Pseudomonas syringae species complex.</title>
        <authorList>
            <person name="Dillon M."/>
            <person name="Thakur S."/>
            <person name="Almeida R.N.D."/>
            <person name="Weir B.S."/>
            <person name="Guttman D.S."/>
        </authorList>
    </citation>
    <scope>NUCLEOTIDE SEQUENCE [LARGE SCALE GENOMIC DNA]</scope>
    <source>
        <strain evidence="1 2">ICMP 7496</strain>
    </source>
</reference>
<evidence type="ECO:0000313" key="1">
    <source>
        <dbReference type="EMBL" id="RMV69612.1"/>
    </source>
</evidence>
<proteinExistence type="predicted"/>
<dbReference type="EMBL" id="RBUY01000199">
    <property type="protein sequence ID" value="RMV69612.1"/>
    <property type="molecule type" value="Genomic_DNA"/>
</dbReference>